<dbReference type="InterPro" id="IPR000926">
    <property type="entry name" value="RibA"/>
</dbReference>
<evidence type="ECO:0000256" key="14">
    <source>
        <dbReference type="ARBA" id="ARBA00023239"/>
    </source>
</evidence>
<accession>A0ABP1BLN1</accession>
<dbReference type="NCBIfam" id="NF006803">
    <property type="entry name" value="PRK09311.1"/>
    <property type="match status" value="1"/>
</dbReference>
<dbReference type="InterPro" id="IPR036144">
    <property type="entry name" value="RibA-like_sf"/>
</dbReference>
<dbReference type="NCBIfam" id="NF001591">
    <property type="entry name" value="PRK00393.1"/>
    <property type="match status" value="1"/>
</dbReference>
<proteinExistence type="inferred from homology"/>
<evidence type="ECO:0000256" key="2">
    <source>
        <dbReference type="ARBA" id="ARBA00004853"/>
    </source>
</evidence>
<keyword evidence="14" id="KW-0456">Lyase</keyword>
<dbReference type="InterPro" id="IPR032677">
    <property type="entry name" value="GTP_cyclohydro_II"/>
</dbReference>
<sequence>MKSFRPNCNCVDFIWSSNFTNTHHVSLECSTRLKSHAFEISCLGSSVPHRGVVFVAAKQSQGWRPKSTTSRVLVRCAVGNGAVSNGSTNEVLVDATKLAQSDNIRALLGETTPVADQLFLSDQECDPDSPSAGFSSISEAVEAIKQGKVVVVVDDEDRENEGDLIMAAEVMTPEAMAFFVQHTTGIVCAGVKGEILDRLQIPLMVPDKDNEEALLTAFTVTVDVKAGTSTGVSAKDRCLTVKALASSDSKPNHFRRPGHVFPLRYREGGVLKRAGHTEASVDLAVMAGFAPVGVLCELVNKDGSMSRLPDLQKFAKAYDCPLISIADLIRYKRKRAKLVTRTAVARLPTTWGSFQAYSYRSELDGIEHLALVKGNIGNGMDVLVRVHSECLTGDIFGSARCDCGTQLAEAMARINDKGRGVVVYLRGHEGRGIGLGHKLQAYNLQDAGRDTVEANVDLGLPIDSREYGIGAQILLDLGVKTMNLMTNNPAKYSGLRGYGLAITHRIPVISPVTKENQRYLETKRTKMGHVYGPDLQGIFSAGGIDDELNKPEAR</sequence>
<dbReference type="Proteomes" id="UP001497522">
    <property type="component" value="Chromosome 5"/>
</dbReference>
<dbReference type="HAMAP" id="MF_01283">
    <property type="entry name" value="RibBA"/>
    <property type="match status" value="1"/>
</dbReference>
<evidence type="ECO:0000256" key="7">
    <source>
        <dbReference type="ARBA" id="ARBA00022723"/>
    </source>
</evidence>
<evidence type="ECO:0000313" key="18">
    <source>
        <dbReference type="EMBL" id="CAK9876094.1"/>
    </source>
</evidence>
<dbReference type="Pfam" id="PF00925">
    <property type="entry name" value="GTP_cyclohydro2"/>
    <property type="match status" value="1"/>
</dbReference>
<dbReference type="HAMAP" id="MF_00179">
    <property type="entry name" value="RibA"/>
    <property type="match status" value="1"/>
</dbReference>
<evidence type="ECO:0000256" key="5">
    <source>
        <dbReference type="ARBA" id="ARBA00008976"/>
    </source>
</evidence>
<evidence type="ECO:0000259" key="17">
    <source>
        <dbReference type="Pfam" id="PF00925"/>
    </source>
</evidence>
<evidence type="ECO:0000256" key="13">
    <source>
        <dbReference type="ARBA" id="ARBA00023211"/>
    </source>
</evidence>
<keyword evidence="13" id="KW-0464">Manganese</keyword>
<keyword evidence="11" id="KW-0460">Magnesium</keyword>
<dbReference type="PANTHER" id="PTHR21327:SF18">
    <property type="entry name" value="3,4-DIHYDROXY-2-BUTANONE 4-PHOSPHATE SYNTHASE"/>
    <property type="match status" value="1"/>
</dbReference>
<dbReference type="NCBIfam" id="TIGR00506">
    <property type="entry name" value="ribB"/>
    <property type="match status" value="1"/>
</dbReference>
<dbReference type="SUPFAM" id="SSF55821">
    <property type="entry name" value="YrdC/RibB"/>
    <property type="match status" value="1"/>
</dbReference>
<reference evidence="18" key="1">
    <citation type="submission" date="2024-03" db="EMBL/GenBank/DDBJ databases">
        <authorList>
            <consortium name="ELIXIR-Norway"/>
            <consortium name="Elixir Norway"/>
        </authorList>
    </citation>
    <scope>NUCLEOTIDE SEQUENCE</scope>
</reference>
<dbReference type="EMBL" id="OZ023706">
    <property type="protein sequence ID" value="CAK9876094.1"/>
    <property type="molecule type" value="Genomic_DNA"/>
</dbReference>
<evidence type="ECO:0000256" key="6">
    <source>
        <dbReference type="ARBA" id="ARBA00022619"/>
    </source>
</evidence>
<evidence type="ECO:0000256" key="11">
    <source>
        <dbReference type="ARBA" id="ARBA00022842"/>
    </source>
</evidence>
<comment type="similarity">
    <text evidence="5">In the C-terminal section; belongs to the GTP cyclohydrolase II family.</text>
</comment>
<dbReference type="HAMAP" id="MF_00180">
    <property type="entry name" value="RibB"/>
    <property type="match status" value="1"/>
</dbReference>
<keyword evidence="9" id="KW-0378">Hydrolase</keyword>
<evidence type="ECO:0000256" key="9">
    <source>
        <dbReference type="ARBA" id="ARBA00022801"/>
    </source>
</evidence>
<evidence type="ECO:0000256" key="1">
    <source>
        <dbReference type="ARBA" id="ARBA00001947"/>
    </source>
</evidence>
<keyword evidence="8" id="KW-0547">Nucleotide-binding</keyword>
<evidence type="ECO:0000256" key="3">
    <source>
        <dbReference type="ARBA" id="ARBA00004904"/>
    </source>
</evidence>
<dbReference type="InterPro" id="IPR000422">
    <property type="entry name" value="DHBP_synthase_RibB"/>
</dbReference>
<keyword evidence="7" id="KW-0479">Metal-binding</keyword>
<dbReference type="InterPro" id="IPR017945">
    <property type="entry name" value="DHBP_synth_RibB-like_a/b_dom"/>
</dbReference>
<evidence type="ECO:0000256" key="12">
    <source>
        <dbReference type="ARBA" id="ARBA00023134"/>
    </source>
</evidence>
<name>A0ABP1BLN1_9BRYO</name>
<keyword evidence="6" id="KW-0686">Riboflavin biosynthesis</keyword>
<organism evidence="18 19">
    <name type="scientific">Sphagnum jensenii</name>
    <dbReference type="NCBI Taxonomy" id="128206"/>
    <lineage>
        <taxon>Eukaryota</taxon>
        <taxon>Viridiplantae</taxon>
        <taxon>Streptophyta</taxon>
        <taxon>Embryophyta</taxon>
        <taxon>Bryophyta</taxon>
        <taxon>Sphagnophytina</taxon>
        <taxon>Sphagnopsida</taxon>
        <taxon>Sphagnales</taxon>
        <taxon>Sphagnaceae</taxon>
        <taxon>Sphagnum</taxon>
    </lineage>
</organism>
<dbReference type="NCBIfam" id="TIGR00505">
    <property type="entry name" value="ribA"/>
    <property type="match status" value="1"/>
</dbReference>
<keyword evidence="15" id="KW-0511">Multifunctional enzyme</keyword>
<comment type="similarity">
    <text evidence="4">In the N-terminal section; belongs to the DHBP synthase family.</text>
</comment>
<protein>
    <recommendedName>
        <fullName evidence="17">GTP cyclohydrolase II domain-containing protein</fullName>
    </recommendedName>
</protein>
<keyword evidence="12" id="KW-0342">GTP-binding</keyword>
<comment type="cofactor">
    <cofactor evidence="1">
        <name>Zn(2+)</name>
        <dbReference type="ChEBI" id="CHEBI:29105"/>
    </cofactor>
</comment>
<dbReference type="Pfam" id="PF00926">
    <property type="entry name" value="DHBP_synthase"/>
    <property type="match status" value="1"/>
</dbReference>
<comment type="pathway">
    <text evidence="3">Cofactor biosynthesis; riboflavin biosynthesis; 2-hydroxy-3-oxobutyl phosphate from D-ribulose 5-phosphate: step 1/1.</text>
</comment>
<evidence type="ECO:0000256" key="15">
    <source>
        <dbReference type="ARBA" id="ARBA00023268"/>
    </source>
</evidence>
<comment type="catalytic activity">
    <reaction evidence="16">
        <text>GTP + 4 H2O = 2,5-diamino-6-hydroxy-4-(5-phosphoribosylamino)-pyrimidine + formate + 2 phosphate + 3 H(+)</text>
        <dbReference type="Rhea" id="RHEA:23704"/>
        <dbReference type="ChEBI" id="CHEBI:15377"/>
        <dbReference type="ChEBI" id="CHEBI:15378"/>
        <dbReference type="ChEBI" id="CHEBI:15740"/>
        <dbReference type="ChEBI" id="CHEBI:37565"/>
        <dbReference type="ChEBI" id="CHEBI:43474"/>
        <dbReference type="ChEBI" id="CHEBI:58614"/>
        <dbReference type="EC" id="3.5.4.25"/>
    </reaction>
</comment>
<feature type="domain" description="GTP cyclohydrolase II" evidence="17">
    <location>
        <begin position="342"/>
        <end position="507"/>
    </location>
</feature>
<evidence type="ECO:0000256" key="4">
    <source>
        <dbReference type="ARBA" id="ARBA00005520"/>
    </source>
</evidence>
<evidence type="ECO:0000256" key="10">
    <source>
        <dbReference type="ARBA" id="ARBA00022833"/>
    </source>
</evidence>
<evidence type="ECO:0000313" key="19">
    <source>
        <dbReference type="Proteomes" id="UP001497522"/>
    </source>
</evidence>
<gene>
    <name evidence="18" type="ORF">CSSPJE1EN2_LOCUS18316</name>
</gene>
<keyword evidence="10" id="KW-0862">Zinc</keyword>
<keyword evidence="19" id="KW-1185">Reference proteome</keyword>
<evidence type="ECO:0000256" key="16">
    <source>
        <dbReference type="ARBA" id="ARBA00049295"/>
    </source>
</evidence>
<dbReference type="PANTHER" id="PTHR21327">
    <property type="entry name" value="GTP CYCLOHYDROLASE II-RELATED"/>
    <property type="match status" value="1"/>
</dbReference>
<evidence type="ECO:0000256" key="8">
    <source>
        <dbReference type="ARBA" id="ARBA00022741"/>
    </source>
</evidence>
<comment type="pathway">
    <text evidence="2">Cofactor biosynthesis; riboflavin biosynthesis; 5-amino-6-(D-ribitylamino)uracil from GTP: step 1/4.</text>
</comment>
<dbReference type="Gene3D" id="3.40.50.10990">
    <property type="entry name" value="GTP cyclohydrolase II"/>
    <property type="match status" value="1"/>
</dbReference>
<dbReference type="CDD" id="cd00641">
    <property type="entry name" value="GTP_cyclohydro2"/>
    <property type="match status" value="1"/>
</dbReference>
<dbReference type="InterPro" id="IPR016299">
    <property type="entry name" value="Riboflavin_synth_RibBA"/>
</dbReference>
<dbReference type="SUPFAM" id="SSF142695">
    <property type="entry name" value="RibA-like"/>
    <property type="match status" value="1"/>
</dbReference>
<dbReference type="Gene3D" id="3.90.870.10">
    <property type="entry name" value="DHBP synthase"/>
    <property type="match status" value="1"/>
</dbReference>